<evidence type="ECO:0000256" key="2">
    <source>
        <dbReference type="ARBA" id="ARBA00023004"/>
    </source>
</evidence>
<keyword evidence="3" id="KW-0411">Iron-sulfur</keyword>
<dbReference type="EMBL" id="WJJP01000496">
    <property type="protein sequence ID" value="MBD3325921.1"/>
    <property type="molecule type" value="Genomic_DNA"/>
</dbReference>
<dbReference type="GO" id="GO:0046872">
    <property type="term" value="F:metal ion binding"/>
    <property type="evidence" value="ECO:0007669"/>
    <property type="project" value="UniProtKB-KW"/>
</dbReference>
<evidence type="ECO:0000256" key="1">
    <source>
        <dbReference type="ARBA" id="ARBA00022723"/>
    </source>
</evidence>
<dbReference type="SUPFAM" id="SSF54862">
    <property type="entry name" value="4Fe-4S ferredoxins"/>
    <property type="match status" value="1"/>
</dbReference>
<dbReference type="PROSITE" id="PS00198">
    <property type="entry name" value="4FE4S_FER_1"/>
    <property type="match status" value="1"/>
</dbReference>
<dbReference type="InterPro" id="IPR017900">
    <property type="entry name" value="4Fe4S_Fe_S_CS"/>
</dbReference>
<reference evidence="5" key="1">
    <citation type="submission" date="2019-11" db="EMBL/GenBank/DDBJ databases">
        <title>Microbial mats filling the niche in hypersaline microbial mats.</title>
        <authorList>
            <person name="Wong H.L."/>
            <person name="Macleod F.I."/>
            <person name="White R.A. III"/>
            <person name="Burns B.P."/>
        </authorList>
    </citation>
    <scope>NUCLEOTIDE SEQUENCE</scope>
    <source>
        <strain evidence="5">Rbin_158</strain>
    </source>
</reference>
<evidence type="ECO:0000256" key="3">
    <source>
        <dbReference type="ARBA" id="ARBA00023014"/>
    </source>
</evidence>
<dbReference type="Proteomes" id="UP000649604">
    <property type="component" value="Unassembled WGS sequence"/>
</dbReference>
<evidence type="ECO:0000259" key="4">
    <source>
        <dbReference type="PROSITE" id="PS51379"/>
    </source>
</evidence>
<dbReference type="AlphaFoldDB" id="A0A9D5Q7I1"/>
<dbReference type="SUPFAM" id="SSF51395">
    <property type="entry name" value="FMN-linked oxidoreductases"/>
    <property type="match status" value="1"/>
</dbReference>
<sequence>MSAFQPIPFADLIRRMFLEYQQHGKIFGLAKDKFFWGFPGEIFQTQYMGRRAATPFGPAAGPHTQLAQNLVLAWLTGARIMELKTVQILDELSLPRPCIDTENLGFNVEWSQELSLDESLREYVKAWMLIEMLKQSELLGEEFTRHYGDTIFDLSIGYDLHGITSERMHAYIQELQDAQKTIDALRQEIPEDFRAMRDLEYNPHIIESVTLSTFHGCAPDEIAKIVRYLLQEHRLNVIIKFNPTLLGQDEVRWLLHDVLGYTDLALSPDAFEQNLHFEQALEITKDAFQTAASLGKSLGLKFTNTLVVKNHKGYFGDDVMYLSGTPLHVIALRLLHKVRNALGDLHSHIQMSFSAGVDQKNFAETVSLNLMPVTACTDLLKAPGYAKGSAYLKNLGEQMRAVGAINLPDYVMKRFHNEVQAVQDVFAKLRHEAHQLGGELPQAERESSIQAQVQIFDDLETRILEALQKNDHSLELLTTDALIITDTLNTSTQKFGQSFLFPNTFQELYQSILAAAADRNLATLLEQTMHDPRYTAAKTMRTPKKLPSELALYDCTSCGRCIDICPNTANFAYYVKPSRVEYVNYHLTSDGVKEVAGGQFELGKFYQVANFDDCCNACSLCAIHCVEQGKPYQTKPKYFGSRAKWETQRESDGFFVERDAAT</sequence>
<accession>A0A9D5Q7I1</accession>
<proteinExistence type="predicted"/>
<keyword evidence="1" id="KW-0479">Metal-binding</keyword>
<dbReference type="GO" id="GO:0051536">
    <property type="term" value="F:iron-sulfur cluster binding"/>
    <property type="evidence" value="ECO:0007669"/>
    <property type="project" value="UniProtKB-KW"/>
</dbReference>
<feature type="domain" description="4Fe-4S ferredoxin-type" evidence="4">
    <location>
        <begin position="546"/>
        <end position="569"/>
    </location>
</feature>
<gene>
    <name evidence="5" type="ORF">GF339_15145</name>
</gene>
<dbReference type="PROSITE" id="PS51379">
    <property type="entry name" value="4FE4S_FER_2"/>
    <property type="match status" value="1"/>
</dbReference>
<protein>
    <recommendedName>
        <fullName evidence="4">4Fe-4S ferredoxin-type domain-containing protein</fullName>
    </recommendedName>
</protein>
<comment type="caution">
    <text evidence="5">The sequence shown here is derived from an EMBL/GenBank/DDBJ whole genome shotgun (WGS) entry which is preliminary data.</text>
</comment>
<name>A0A9D5Q7I1_9BACT</name>
<evidence type="ECO:0000313" key="6">
    <source>
        <dbReference type="Proteomes" id="UP000649604"/>
    </source>
</evidence>
<organism evidence="5 6">
    <name type="scientific">candidate division KSB3 bacterium</name>
    <dbReference type="NCBI Taxonomy" id="2044937"/>
    <lineage>
        <taxon>Bacteria</taxon>
        <taxon>candidate division KSB3</taxon>
    </lineage>
</organism>
<evidence type="ECO:0000313" key="5">
    <source>
        <dbReference type="EMBL" id="MBD3325921.1"/>
    </source>
</evidence>
<feature type="non-terminal residue" evidence="5">
    <location>
        <position position="662"/>
    </location>
</feature>
<dbReference type="InterPro" id="IPR017896">
    <property type="entry name" value="4Fe4S_Fe-S-bd"/>
</dbReference>
<keyword evidence="2" id="KW-0408">Iron</keyword>